<dbReference type="AlphaFoldDB" id="A0A932FXN9"/>
<dbReference type="InterPro" id="IPR019752">
    <property type="entry name" value="Pyrv/ketoisovalerate_OxRed_cat"/>
</dbReference>
<comment type="caution">
    <text evidence="3">The sequence shown here is derived from an EMBL/GenBank/DDBJ whole genome shotgun (WGS) entry which is preliminary data.</text>
</comment>
<dbReference type="SUPFAM" id="SSF53323">
    <property type="entry name" value="Pyruvate-ferredoxin oxidoreductase, PFOR, domain III"/>
    <property type="match status" value="1"/>
</dbReference>
<evidence type="ECO:0000256" key="1">
    <source>
        <dbReference type="ARBA" id="ARBA00023002"/>
    </source>
</evidence>
<evidence type="ECO:0000313" key="3">
    <source>
        <dbReference type="EMBL" id="MBI2877768.1"/>
    </source>
</evidence>
<dbReference type="NCBIfam" id="TIGR02175">
    <property type="entry name" value="PorC_KorC"/>
    <property type="match status" value="1"/>
</dbReference>
<evidence type="ECO:0000259" key="2">
    <source>
        <dbReference type="Pfam" id="PF01558"/>
    </source>
</evidence>
<dbReference type="PANTHER" id="PTHR43366">
    <property type="entry name" value="PYRUVATE SYNTHASE SUBUNIT PORC"/>
    <property type="match status" value="1"/>
</dbReference>
<gene>
    <name evidence="3" type="ORF">HYY20_12915</name>
</gene>
<organism evidence="3 4">
    <name type="scientific">Tectimicrobiota bacterium</name>
    <dbReference type="NCBI Taxonomy" id="2528274"/>
    <lineage>
        <taxon>Bacteria</taxon>
        <taxon>Pseudomonadati</taxon>
        <taxon>Nitrospinota/Tectimicrobiota group</taxon>
        <taxon>Candidatus Tectimicrobiota</taxon>
    </lineage>
</organism>
<dbReference type="Pfam" id="PF01558">
    <property type="entry name" value="POR"/>
    <property type="match status" value="1"/>
</dbReference>
<protein>
    <submittedName>
        <fullName evidence="3">2-oxoacid:acceptor oxidoreductase family protein</fullName>
    </submittedName>
</protein>
<sequence length="154" mass="16442">MVKFMEVRWHGRGGQGTVTAAKLLAEAMLGAGKHVQAFPEYGPERMGAPLKAYNRISDDPLTVHCQVTHPRIVAVVDPTLIGMVDILEGVPEDGIVIVNTASSPSKVREKIRSGARKVFTVDATRISLETMGRALPNTPMLGALARASGEIALS</sequence>
<accession>A0A932FXN9</accession>
<dbReference type="InterPro" id="IPR051626">
    <property type="entry name" value="Oxidoreductase_gamma_subunit"/>
</dbReference>
<feature type="domain" description="Pyruvate/ketoisovalerate oxidoreductase catalytic" evidence="2">
    <location>
        <begin position="13"/>
        <end position="149"/>
    </location>
</feature>
<dbReference type="Gene3D" id="3.40.920.10">
    <property type="entry name" value="Pyruvate-ferredoxin oxidoreductase, PFOR, domain III"/>
    <property type="match status" value="1"/>
</dbReference>
<feature type="non-terminal residue" evidence="3">
    <location>
        <position position="154"/>
    </location>
</feature>
<keyword evidence="1" id="KW-0560">Oxidoreductase</keyword>
<evidence type="ECO:0000313" key="4">
    <source>
        <dbReference type="Proteomes" id="UP000769766"/>
    </source>
</evidence>
<proteinExistence type="predicted"/>
<dbReference type="PANTHER" id="PTHR43366:SF1">
    <property type="entry name" value="PYRUVATE SYNTHASE SUBUNIT PORC"/>
    <property type="match status" value="1"/>
</dbReference>
<dbReference type="EMBL" id="JACPRF010000393">
    <property type="protein sequence ID" value="MBI2877768.1"/>
    <property type="molecule type" value="Genomic_DNA"/>
</dbReference>
<dbReference type="Proteomes" id="UP000769766">
    <property type="component" value="Unassembled WGS sequence"/>
</dbReference>
<name>A0A932FXN9_UNCTE</name>
<dbReference type="InterPro" id="IPR011894">
    <property type="entry name" value="PorC_KorC"/>
</dbReference>
<dbReference type="InterPro" id="IPR002869">
    <property type="entry name" value="Pyrv_flavodox_OxRed_cen"/>
</dbReference>
<reference evidence="3" key="1">
    <citation type="submission" date="2020-07" db="EMBL/GenBank/DDBJ databases">
        <title>Huge and variable diversity of episymbiotic CPR bacteria and DPANN archaea in groundwater ecosystems.</title>
        <authorList>
            <person name="He C.Y."/>
            <person name="Keren R."/>
            <person name="Whittaker M."/>
            <person name="Farag I.F."/>
            <person name="Doudna J."/>
            <person name="Cate J.H.D."/>
            <person name="Banfield J.F."/>
        </authorList>
    </citation>
    <scope>NUCLEOTIDE SEQUENCE</scope>
    <source>
        <strain evidence="3">NC_groundwater_672_Ag_B-0.1um_62_36</strain>
    </source>
</reference>
<dbReference type="GO" id="GO:0016625">
    <property type="term" value="F:oxidoreductase activity, acting on the aldehyde or oxo group of donors, iron-sulfur protein as acceptor"/>
    <property type="evidence" value="ECO:0007669"/>
    <property type="project" value="InterPro"/>
</dbReference>